<protein>
    <submittedName>
        <fullName evidence="7">Glucan biosynthesis protein G</fullName>
    </submittedName>
</protein>
<keyword evidence="5" id="KW-0574">Periplasm</keyword>
<evidence type="ECO:0000256" key="5">
    <source>
        <dbReference type="ARBA" id="ARBA00022764"/>
    </source>
</evidence>
<dbReference type="PANTHER" id="PTHR30504:SF2">
    <property type="entry name" value="GLUCANS BIOSYNTHESIS PROTEIN G"/>
    <property type="match status" value="1"/>
</dbReference>
<reference evidence="7 8" key="1">
    <citation type="submission" date="2020-04" db="EMBL/GenBank/DDBJ databases">
        <title>Description of novel Gluconacetobacter.</title>
        <authorList>
            <person name="Sombolestani A."/>
        </authorList>
    </citation>
    <scope>NUCLEOTIDE SEQUENCE [LARGE SCALE GENOMIC DNA]</scope>
    <source>
        <strain evidence="7 8">LMG 21312</strain>
    </source>
</reference>
<evidence type="ECO:0000313" key="8">
    <source>
        <dbReference type="Proteomes" id="UP000561066"/>
    </source>
</evidence>
<proteinExistence type="inferred from homology"/>
<comment type="pathway">
    <text evidence="2">Glycan metabolism; osmoregulated periplasmic glucan (OPG) biosynthesis.</text>
</comment>
<dbReference type="InterPro" id="IPR014718">
    <property type="entry name" value="GH-type_carb-bd"/>
</dbReference>
<organism evidence="7 8">
    <name type="scientific">Gluconacetobacter johannae</name>
    <dbReference type="NCBI Taxonomy" id="112140"/>
    <lineage>
        <taxon>Bacteria</taxon>
        <taxon>Pseudomonadati</taxon>
        <taxon>Pseudomonadota</taxon>
        <taxon>Alphaproteobacteria</taxon>
        <taxon>Acetobacterales</taxon>
        <taxon>Acetobacteraceae</taxon>
        <taxon>Gluconacetobacter</taxon>
    </lineage>
</organism>
<name>A0A7W4J7N6_9PROT</name>
<dbReference type="Pfam" id="PF04349">
    <property type="entry name" value="MdoG"/>
    <property type="match status" value="1"/>
</dbReference>
<feature type="domain" description="Glucan biosynthesis periplasmic MdoG C-terminal" evidence="6">
    <location>
        <begin position="43"/>
        <end position="513"/>
    </location>
</feature>
<comment type="caution">
    <text evidence="7">The sequence shown here is derived from an EMBL/GenBank/DDBJ whole genome shotgun (WGS) entry which is preliminary data.</text>
</comment>
<dbReference type="SUPFAM" id="SSF74650">
    <property type="entry name" value="Galactose mutarotase-like"/>
    <property type="match status" value="1"/>
</dbReference>
<dbReference type="InterPro" id="IPR007444">
    <property type="entry name" value="Glucan_biosyn_MdoG_C"/>
</dbReference>
<evidence type="ECO:0000259" key="6">
    <source>
        <dbReference type="Pfam" id="PF04349"/>
    </source>
</evidence>
<evidence type="ECO:0000256" key="1">
    <source>
        <dbReference type="ARBA" id="ARBA00004418"/>
    </source>
</evidence>
<evidence type="ECO:0000256" key="3">
    <source>
        <dbReference type="ARBA" id="ARBA00009284"/>
    </source>
</evidence>
<dbReference type="InterPro" id="IPR014756">
    <property type="entry name" value="Ig_E-set"/>
</dbReference>
<dbReference type="GO" id="GO:0030246">
    <property type="term" value="F:carbohydrate binding"/>
    <property type="evidence" value="ECO:0007669"/>
    <property type="project" value="InterPro"/>
</dbReference>
<keyword evidence="4" id="KW-0732">Signal</keyword>
<dbReference type="Gene3D" id="2.70.98.10">
    <property type="match status" value="1"/>
</dbReference>
<dbReference type="EMBL" id="JABEQH010000012">
    <property type="protein sequence ID" value="MBB2176240.1"/>
    <property type="molecule type" value="Genomic_DNA"/>
</dbReference>
<dbReference type="RefSeq" id="WP_182943599.1">
    <property type="nucleotide sequence ID" value="NZ_JABEQH010000012.1"/>
</dbReference>
<dbReference type="InterPro" id="IPR014438">
    <property type="entry name" value="Glucan_biosyn_MdoG/MdoD"/>
</dbReference>
<dbReference type="FunFam" id="2.70.98.10:FF:000001">
    <property type="entry name" value="Glucans biosynthesis protein G"/>
    <property type="match status" value="1"/>
</dbReference>
<evidence type="ECO:0000256" key="2">
    <source>
        <dbReference type="ARBA" id="ARBA00005001"/>
    </source>
</evidence>
<dbReference type="UniPathway" id="UPA00637"/>
<dbReference type="GO" id="GO:0051274">
    <property type="term" value="P:beta-glucan biosynthetic process"/>
    <property type="evidence" value="ECO:0007669"/>
    <property type="project" value="TreeGrafter"/>
</dbReference>
<comment type="subcellular location">
    <subcellularLocation>
        <location evidence="1">Periplasm</location>
    </subcellularLocation>
</comment>
<dbReference type="InterPro" id="IPR013783">
    <property type="entry name" value="Ig-like_fold"/>
</dbReference>
<evidence type="ECO:0000256" key="4">
    <source>
        <dbReference type="ARBA" id="ARBA00022729"/>
    </source>
</evidence>
<dbReference type="InterPro" id="IPR011013">
    <property type="entry name" value="Gal_mutarotase_sf_dom"/>
</dbReference>
<keyword evidence="8" id="KW-1185">Reference proteome</keyword>
<dbReference type="AlphaFoldDB" id="A0A7W4J7N6"/>
<dbReference type="GO" id="GO:0030288">
    <property type="term" value="C:outer membrane-bounded periplasmic space"/>
    <property type="evidence" value="ECO:0007669"/>
    <property type="project" value="TreeGrafter"/>
</dbReference>
<comment type="similarity">
    <text evidence="3">Belongs to the OpgD/OpgG family.</text>
</comment>
<accession>A0A7W4J7N6</accession>
<evidence type="ECO:0000313" key="7">
    <source>
        <dbReference type="EMBL" id="MBB2176240.1"/>
    </source>
</evidence>
<sequence>MFRRDLVKAGAGVSLLSLLGSAARTGAARAAEAPVASSAVGAFDDSTVRQIAEHLSQRPYRAPDQTLPAAIDNLNFDQYRAIAYRPEQALWHGQNLEFDVEFFPRGFLYRPRIEIYEVVDGKSAAVAYTPDLFSYGDPRLRVTDDLGFAGLRLRYAINTPGVMEEFCVFLGASYFRAVAKGQNYGLSARGFADGTGNPKGEEFALFRAYWLEKPQPGVDSVVLHALLDSPSVAGAFRFTIRPGDMTTFDVQSYLYPRTAIAEPGIAPLTGMFYFDANDRNHVDDWRPAAHDSEALSIWTGSDQQLWRPLRNPQDLQFSAFADISVRGFGLMQRKRAFADFQDLALNYEKRPSLWIEPVGDWGAGSVDLVEIPTPNEVNDNIVSFWRPKGGLAAGREYAFTYRMYWGWDTPWPTKLARVAATRVGAVTDDPAARFFDIDFTGAPFDNLPADAKFHLVPSSSAGTIRNVVVEPNPNIHGWRTTFEFAPGDARIAELTCVLANDAGPVSEQWTYRWTP</sequence>
<dbReference type="GO" id="GO:0003824">
    <property type="term" value="F:catalytic activity"/>
    <property type="evidence" value="ECO:0007669"/>
    <property type="project" value="InterPro"/>
</dbReference>
<dbReference type="SUPFAM" id="SSF81296">
    <property type="entry name" value="E set domains"/>
    <property type="match status" value="1"/>
</dbReference>
<gene>
    <name evidence="7" type="ORF">HLH21_09890</name>
</gene>
<dbReference type="PIRSF" id="PIRSF006281">
    <property type="entry name" value="MdoG"/>
    <property type="match status" value="1"/>
</dbReference>
<dbReference type="Gene3D" id="2.60.40.10">
    <property type="entry name" value="Immunoglobulins"/>
    <property type="match status" value="1"/>
</dbReference>
<dbReference type="Proteomes" id="UP000561066">
    <property type="component" value="Unassembled WGS sequence"/>
</dbReference>
<dbReference type="PANTHER" id="PTHR30504">
    <property type="entry name" value="GLUCANS BIOSYNTHESIS PROTEIN"/>
    <property type="match status" value="1"/>
</dbReference>